<dbReference type="PROSITE" id="PS51724">
    <property type="entry name" value="SPOR"/>
    <property type="match status" value="1"/>
</dbReference>
<keyword evidence="1" id="KW-0472">Membrane</keyword>
<dbReference type="InterPro" id="IPR007730">
    <property type="entry name" value="SPOR-like_dom"/>
</dbReference>
<dbReference type="Proteomes" id="UP000320813">
    <property type="component" value="Unassembled WGS sequence"/>
</dbReference>
<evidence type="ECO:0000256" key="1">
    <source>
        <dbReference type="SAM" id="Phobius"/>
    </source>
</evidence>
<dbReference type="GO" id="GO:0042834">
    <property type="term" value="F:peptidoglycan binding"/>
    <property type="evidence" value="ECO:0007669"/>
    <property type="project" value="InterPro"/>
</dbReference>
<sequence>MKKDKLSAAIVFLVILFIVFALGLFVGKKLSPRKSKEGVIKESSLKTESNPSVSPLNIIGNQKAEKKTPVSTGNIKFAPISKLASLKNGNAAKKPAEKPALAPAPKPESKVRTKIVYVKKPIYIYKYITKKPPVKQKTAASPFVSKVYYTIQVAALSKYSDAKKLADKLNSMGFFAYIVPISISGKKGKASYEQVRVGKFSTNKGAKSVENIISKKFNLKPYIIKVD</sequence>
<protein>
    <recommendedName>
        <fullName evidence="2">SPOR domain-containing protein</fullName>
    </recommendedName>
</protein>
<reference evidence="3 4" key="1">
    <citation type="submission" date="2019-01" db="EMBL/GenBank/DDBJ databases">
        <title>Insights into ecological role of a new deltaproteobacterial order Candidatus Sinidesulfobacterales (Sva0485) by metagenomics and metatranscriptomics.</title>
        <authorList>
            <person name="Tan S."/>
            <person name="Liu J."/>
            <person name="Fang Y."/>
            <person name="Hedlund B.P."/>
            <person name="Lian Z.H."/>
            <person name="Huang L.Y."/>
            <person name="Li J.T."/>
            <person name="Huang L.N."/>
            <person name="Li W.J."/>
            <person name="Jiang H.C."/>
            <person name="Dong H.L."/>
            <person name="Shu W.S."/>
        </authorList>
    </citation>
    <scope>NUCLEOTIDE SEQUENCE [LARGE SCALE GENOMIC DNA]</scope>
    <source>
        <strain evidence="3">AP3</strain>
    </source>
</reference>
<name>A0A519BA28_9DELT</name>
<dbReference type="Pfam" id="PF05036">
    <property type="entry name" value="SPOR"/>
    <property type="match status" value="1"/>
</dbReference>
<dbReference type="EMBL" id="SGBD01000004">
    <property type="protein sequence ID" value="RZD14135.1"/>
    <property type="molecule type" value="Genomic_DNA"/>
</dbReference>
<evidence type="ECO:0000313" key="4">
    <source>
        <dbReference type="Proteomes" id="UP000320813"/>
    </source>
</evidence>
<keyword evidence="1" id="KW-0812">Transmembrane</keyword>
<keyword evidence="1" id="KW-1133">Transmembrane helix</keyword>
<dbReference type="InterPro" id="IPR036680">
    <property type="entry name" value="SPOR-like_sf"/>
</dbReference>
<evidence type="ECO:0000313" key="3">
    <source>
        <dbReference type="EMBL" id="RZD14135.1"/>
    </source>
</evidence>
<evidence type="ECO:0000259" key="2">
    <source>
        <dbReference type="PROSITE" id="PS51724"/>
    </source>
</evidence>
<organism evidence="3 4">
    <name type="scientific">Candidatus Acidulodesulfobacterium ferriphilum</name>
    <dbReference type="NCBI Taxonomy" id="2597223"/>
    <lineage>
        <taxon>Bacteria</taxon>
        <taxon>Deltaproteobacteria</taxon>
        <taxon>Candidatus Acidulodesulfobacterales</taxon>
        <taxon>Candidatus Acidulodesulfobacterium</taxon>
    </lineage>
</organism>
<proteinExistence type="predicted"/>
<dbReference type="Gene3D" id="3.30.70.1070">
    <property type="entry name" value="Sporulation related repeat"/>
    <property type="match status" value="1"/>
</dbReference>
<feature type="domain" description="SPOR" evidence="2">
    <location>
        <begin position="143"/>
        <end position="226"/>
    </location>
</feature>
<comment type="caution">
    <text evidence="3">The sequence shown here is derived from an EMBL/GenBank/DDBJ whole genome shotgun (WGS) entry which is preliminary data.</text>
</comment>
<dbReference type="AlphaFoldDB" id="A0A519BA28"/>
<gene>
    <name evidence="3" type="ORF">EVJ47_07840</name>
</gene>
<accession>A0A519BA28</accession>
<dbReference type="SUPFAM" id="SSF110997">
    <property type="entry name" value="Sporulation related repeat"/>
    <property type="match status" value="1"/>
</dbReference>
<feature type="transmembrane region" description="Helical" evidence="1">
    <location>
        <begin position="6"/>
        <end position="26"/>
    </location>
</feature>